<evidence type="ECO:0000313" key="2">
    <source>
        <dbReference type="EMBL" id="KAF8768688.1"/>
    </source>
</evidence>
<comment type="caution">
    <text evidence="2">The sequence shown here is derived from an EMBL/GenBank/DDBJ whole genome shotgun (WGS) entry which is preliminary data.</text>
</comment>
<keyword evidence="3" id="KW-1185">Reference proteome</keyword>
<dbReference type="AlphaFoldDB" id="A0A835FNL6"/>
<sequence>MFLLRFTTQKQRNDALSHENIRTAYTGLHLMPWTRQVSGSASKFLYRVRLCIEGLDSEKRKREEEDCACLWVWTSDPDGLAKTATLQVEEPITMPVEDYANFLGDLGMRTSSMRLGPEKMMDYNVIIHVDEVLDYSHRARSPSQRSYDSALSGLPQDEVEKAWPTRHRFLWHLGVPDGSQQHRPPIHERLGGRRDRSPPPRDGHVDHGRRGPNGRSFFGGFFQQGSSNHDHGAGAPFRRYGHERPGRQYSWRPTGRVLPCNPRLASGLSNSKVETETSFPFRERGTDTEMLHEPMRHEG</sequence>
<dbReference type="EMBL" id="JACEFO010000500">
    <property type="protein sequence ID" value="KAF8768688.1"/>
    <property type="molecule type" value="Genomic_DNA"/>
</dbReference>
<proteinExistence type="predicted"/>
<dbReference type="Proteomes" id="UP000636709">
    <property type="component" value="Unassembled WGS sequence"/>
</dbReference>
<reference evidence="2" key="1">
    <citation type="submission" date="2020-07" db="EMBL/GenBank/DDBJ databases">
        <title>Genome sequence and genetic diversity analysis of an under-domesticated orphan crop, white fonio (Digitaria exilis).</title>
        <authorList>
            <person name="Bennetzen J.L."/>
            <person name="Chen S."/>
            <person name="Ma X."/>
            <person name="Wang X."/>
            <person name="Yssel A.E.J."/>
            <person name="Chaluvadi S.R."/>
            <person name="Johnson M."/>
            <person name="Gangashetty P."/>
            <person name="Hamidou F."/>
            <person name="Sanogo M.D."/>
            <person name="Zwaenepoel A."/>
            <person name="Wallace J."/>
            <person name="Van De Peer Y."/>
            <person name="Van Deynze A."/>
        </authorList>
    </citation>
    <scope>NUCLEOTIDE SEQUENCE</scope>
    <source>
        <tissue evidence="2">Leaves</tissue>
    </source>
</reference>
<dbReference type="PANTHER" id="PTHR33087">
    <property type="entry name" value="OS07G0539200 PROTEIN"/>
    <property type="match status" value="1"/>
</dbReference>
<evidence type="ECO:0000256" key="1">
    <source>
        <dbReference type="SAM" id="MobiDB-lite"/>
    </source>
</evidence>
<evidence type="ECO:0000313" key="3">
    <source>
        <dbReference type="Proteomes" id="UP000636709"/>
    </source>
</evidence>
<dbReference type="OrthoDB" id="682567at2759"/>
<name>A0A835FNL6_9POAL</name>
<dbReference type="InterPro" id="IPR053253">
    <property type="entry name" value="Sex_diff_modulator"/>
</dbReference>
<feature type="region of interest" description="Disordered" evidence="1">
    <location>
        <begin position="175"/>
        <end position="254"/>
    </location>
</feature>
<feature type="compositionally biased region" description="Low complexity" evidence="1">
    <location>
        <begin position="216"/>
        <end position="227"/>
    </location>
</feature>
<dbReference type="PANTHER" id="PTHR33087:SF31">
    <property type="entry name" value="OS06G0482850 PROTEIN"/>
    <property type="match status" value="1"/>
</dbReference>
<organism evidence="2 3">
    <name type="scientific">Digitaria exilis</name>
    <dbReference type="NCBI Taxonomy" id="1010633"/>
    <lineage>
        <taxon>Eukaryota</taxon>
        <taxon>Viridiplantae</taxon>
        <taxon>Streptophyta</taxon>
        <taxon>Embryophyta</taxon>
        <taxon>Tracheophyta</taxon>
        <taxon>Spermatophyta</taxon>
        <taxon>Magnoliopsida</taxon>
        <taxon>Liliopsida</taxon>
        <taxon>Poales</taxon>
        <taxon>Poaceae</taxon>
        <taxon>PACMAD clade</taxon>
        <taxon>Panicoideae</taxon>
        <taxon>Panicodae</taxon>
        <taxon>Paniceae</taxon>
        <taxon>Anthephorinae</taxon>
        <taxon>Digitaria</taxon>
    </lineage>
</organism>
<gene>
    <name evidence="2" type="ORF">HU200_007242</name>
</gene>
<feature type="compositionally biased region" description="Basic and acidic residues" evidence="1">
    <location>
        <begin position="185"/>
        <end position="209"/>
    </location>
</feature>
<accession>A0A835FNL6</accession>
<protein>
    <submittedName>
        <fullName evidence="2">Uncharacterized protein</fullName>
    </submittedName>
</protein>